<reference evidence="5" key="2">
    <citation type="submission" date="2019-11" db="UniProtKB">
        <authorList>
            <consortium name="WormBaseParasite"/>
        </authorList>
    </citation>
    <scope>IDENTIFICATION</scope>
</reference>
<dbReference type="AlphaFoldDB" id="A0A0R3UCE2"/>
<evidence type="ECO:0000313" key="3">
    <source>
        <dbReference type="EMBL" id="VDD78588.1"/>
    </source>
</evidence>
<protein>
    <submittedName>
        <fullName evidence="5">Ion_trans domain-containing protein</fullName>
    </submittedName>
</protein>
<feature type="transmembrane region" description="Helical" evidence="2">
    <location>
        <begin position="46"/>
        <end position="69"/>
    </location>
</feature>
<dbReference type="EMBL" id="UXSR01001904">
    <property type="protein sequence ID" value="VDD78588.1"/>
    <property type="molecule type" value="Genomic_DNA"/>
</dbReference>
<reference evidence="3 4" key="1">
    <citation type="submission" date="2018-10" db="EMBL/GenBank/DDBJ databases">
        <authorList>
            <consortium name="Pathogen Informatics"/>
        </authorList>
    </citation>
    <scope>NUCLEOTIDE SEQUENCE [LARGE SCALE GENOMIC DNA]</scope>
</reference>
<keyword evidence="2" id="KW-1133">Transmembrane helix</keyword>
<evidence type="ECO:0000313" key="4">
    <source>
        <dbReference type="Proteomes" id="UP000267029"/>
    </source>
</evidence>
<proteinExistence type="predicted"/>
<evidence type="ECO:0000313" key="5">
    <source>
        <dbReference type="WBParaSite" id="MCU_013423-RA"/>
    </source>
</evidence>
<evidence type="ECO:0000256" key="2">
    <source>
        <dbReference type="SAM" id="Phobius"/>
    </source>
</evidence>
<name>A0A0R3UCE2_MESCO</name>
<keyword evidence="2" id="KW-0472">Membrane</keyword>
<dbReference type="Proteomes" id="UP000267029">
    <property type="component" value="Unassembled WGS sequence"/>
</dbReference>
<evidence type="ECO:0000256" key="1">
    <source>
        <dbReference type="SAM" id="MobiDB-lite"/>
    </source>
</evidence>
<organism evidence="3 4">
    <name type="scientific">Mesocestoides corti</name>
    <name type="common">Flatworm</name>
    <dbReference type="NCBI Taxonomy" id="53468"/>
    <lineage>
        <taxon>Eukaryota</taxon>
        <taxon>Metazoa</taxon>
        <taxon>Spiralia</taxon>
        <taxon>Lophotrochozoa</taxon>
        <taxon>Platyhelminthes</taxon>
        <taxon>Cestoda</taxon>
        <taxon>Eucestoda</taxon>
        <taxon>Cyclophyllidea</taxon>
        <taxon>Mesocestoididae</taxon>
        <taxon>Mesocestoides</taxon>
    </lineage>
</organism>
<dbReference type="PROSITE" id="PS51257">
    <property type="entry name" value="PROKAR_LIPOPROTEIN"/>
    <property type="match status" value="1"/>
</dbReference>
<gene>
    <name evidence="3" type="ORF">MCOS_LOCUS4591</name>
</gene>
<dbReference type="WBParaSite" id="MCU_013423-RA">
    <property type="protein sequence ID" value="MCU_013423-RA"/>
    <property type="gene ID" value="MCU_013423"/>
</dbReference>
<sequence length="103" mass="11420">MEKDGGEAFSHLTQDLFPCEEAYQAVNVALAVSCGDEGALNRFIGVVYVLALTVLFICFFYFSLFNLAFMQAIQIHRLSASELEDSSTDFGDDDDESEDEDSI</sequence>
<keyword evidence="4" id="KW-1185">Reference proteome</keyword>
<accession>A0A0R3UCE2</accession>
<keyword evidence="2" id="KW-0812">Transmembrane</keyword>
<dbReference type="OrthoDB" id="10653497at2759"/>
<feature type="region of interest" description="Disordered" evidence="1">
    <location>
        <begin position="83"/>
        <end position="103"/>
    </location>
</feature>